<dbReference type="Gene3D" id="2.20.28.10">
    <property type="match status" value="1"/>
</dbReference>
<keyword evidence="3" id="KW-1185">Reference proteome</keyword>
<dbReference type="Proteomes" id="UP001259659">
    <property type="component" value="Unassembled WGS sequence"/>
</dbReference>
<dbReference type="EMBL" id="JAMQON010000002">
    <property type="protein sequence ID" value="MDS0259860.1"/>
    <property type="molecule type" value="Genomic_DNA"/>
</dbReference>
<organism evidence="2 3">
    <name type="scientific">Haloarcula saliterrae</name>
    <dbReference type="NCBI Taxonomy" id="2950534"/>
    <lineage>
        <taxon>Archaea</taxon>
        <taxon>Methanobacteriati</taxon>
        <taxon>Methanobacteriota</taxon>
        <taxon>Stenosarchaea group</taxon>
        <taxon>Halobacteria</taxon>
        <taxon>Halobacteriales</taxon>
        <taxon>Haloarculaceae</taxon>
        <taxon>Haloarcula</taxon>
    </lineage>
</organism>
<dbReference type="SUPFAM" id="SSF57802">
    <property type="entry name" value="Rubredoxin-like"/>
    <property type="match status" value="1"/>
</dbReference>
<evidence type="ECO:0000313" key="3">
    <source>
        <dbReference type="Proteomes" id="UP001259659"/>
    </source>
</evidence>
<evidence type="ECO:0000313" key="2">
    <source>
        <dbReference type="EMBL" id="MDS0259860.1"/>
    </source>
</evidence>
<accession>A0ABU2FC70</accession>
<sequence>MEDTNSTSSEDVSVQRNEEIYNDDGVLVGIVGDATEEGFRVETVADATVEHGDAATTDEETPGQEFGEGYIMWRCTECGEMGELDDGLPAECPNCGAPKEALATQRED</sequence>
<dbReference type="RefSeq" id="WP_310919513.1">
    <property type="nucleotide sequence ID" value="NZ_JAMQON010000002.1"/>
</dbReference>
<feature type="domain" description="DUF7130" evidence="1">
    <location>
        <begin position="17"/>
        <end position="108"/>
    </location>
</feature>
<protein>
    <recommendedName>
        <fullName evidence="1">DUF7130 domain-containing protein</fullName>
    </recommendedName>
</protein>
<name>A0ABU2FC70_9EURY</name>
<reference evidence="2 3" key="1">
    <citation type="submission" date="2022-06" db="EMBL/GenBank/DDBJ databases">
        <title>Haloarcula sp. a new haloarchaeum isolate from saline soil.</title>
        <authorList>
            <person name="Strakova D."/>
            <person name="Galisteo C."/>
            <person name="Sanchez-Porro C."/>
            <person name="Ventosa A."/>
        </authorList>
    </citation>
    <scope>NUCLEOTIDE SEQUENCE [LARGE SCALE GENOMIC DNA]</scope>
    <source>
        <strain evidence="2 3">S1CR25-12</strain>
    </source>
</reference>
<dbReference type="InterPro" id="IPR055554">
    <property type="entry name" value="DUF7130"/>
</dbReference>
<gene>
    <name evidence="2" type="ORF">NDI56_10695</name>
</gene>
<evidence type="ECO:0000259" key="1">
    <source>
        <dbReference type="Pfam" id="PF23458"/>
    </source>
</evidence>
<dbReference type="Pfam" id="PF23458">
    <property type="entry name" value="DUF7130"/>
    <property type="match status" value="1"/>
</dbReference>
<comment type="caution">
    <text evidence="2">The sequence shown here is derived from an EMBL/GenBank/DDBJ whole genome shotgun (WGS) entry which is preliminary data.</text>
</comment>
<proteinExistence type="predicted"/>